<accession>A0A4U1MLI2</accession>
<dbReference type="EMBL" id="SWFM01000001">
    <property type="protein sequence ID" value="TKD71402.1"/>
    <property type="molecule type" value="Genomic_DNA"/>
</dbReference>
<gene>
    <name evidence="2" type="ORF">FBF83_00910</name>
</gene>
<reference evidence="2 3" key="1">
    <citation type="submission" date="2019-04" db="EMBL/GenBank/DDBJ databases">
        <title>Genome sequence of Bacillus hwajinpoensis strain Y2.</title>
        <authorList>
            <person name="Fair J.L."/>
            <person name="Maclea K.S."/>
        </authorList>
    </citation>
    <scope>NUCLEOTIDE SEQUENCE [LARGE SCALE GENOMIC DNA]</scope>
    <source>
        <strain evidence="2 3">Y2</strain>
    </source>
</reference>
<sequence length="63" mass="7024">MLDSCGISGTGETPQASFKRAEEAHRPPQGSEHPGAEINYSSYNNNAYENSLVKKLKLYFLIY</sequence>
<proteinExistence type="predicted"/>
<evidence type="ECO:0000256" key="1">
    <source>
        <dbReference type="SAM" id="MobiDB-lite"/>
    </source>
</evidence>
<dbReference type="Proteomes" id="UP000310541">
    <property type="component" value="Unassembled WGS sequence"/>
</dbReference>
<evidence type="ECO:0000313" key="3">
    <source>
        <dbReference type="Proteomes" id="UP000310541"/>
    </source>
</evidence>
<dbReference type="AlphaFoldDB" id="A0A4U1MLI2"/>
<name>A0A4U1MLI2_9BACL</name>
<comment type="caution">
    <text evidence="2">The sequence shown here is derived from an EMBL/GenBank/DDBJ whole genome shotgun (WGS) entry which is preliminary data.</text>
</comment>
<organism evidence="2 3">
    <name type="scientific">Guptibacillus hwajinpoensis</name>
    <dbReference type="NCBI Taxonomy" id="208199"/>
    <lineage>
        <taxon>Bacteria</taxon>
        <taxon>Bacillati</taxon>
        <taxon>Bacillota</taxon>
        <taxon>Bacilli</taxon>
        <taxon>Bacillales</taxon>
        <taxon>Guptibacillaceae</taxon>
        <taxon>Guptibacillus</taxon>
    </lineage>
</organism>
<evidence type="ECO:0000313" key="2">
    <source>
        <dbReference type="EMBL" id="TKD71402.1"/>
    </source>
</evidence>
<feature type="region of interest" description="Disordered" evidence="1">
    <location>
        <begin position="1"/>
        <end position="40"/>
    </location>
</feature>
<protein>
    <submittedName>
        <fullName evidence="2">Uncharacterized protein</fullName>
    </submittedName>
</protein>